<comment type="caution">
    <text evidence="2">The sequence shown here is derived from an EMBL/GenBank/DDBJ whole genome shotgun (WGS) entry which is preliminary data.</text>
</comment>
<reference evidence="2" key="1">
    <citation type="submission" date="2020-12" db="EMBL/GenBank/DDBJ databases">
        <title>WGS assembly of Carya illinoinensis cv. Pawnee.</title>
        <authorList>
            <person name="Platts A."/>
            <person name="Shu S."/>
            <person name="Wright S."/>
            <person name="Barry K."/>
            <person name="Edger P."/>
            <person name="Pires J.C."/>
            <person name="Schmutz J."/>
        </authorList>
    </citation>
    <scope>NUCLEOTIDE SEQUENCE</scope>
    <source>
        <tissue evidence="2">Leaf</tissue>
    </source>
</reference>
<evidence type="ECO:0000256" key="1">
    <source>
        <dbReference type="SAM" id="SignalP"/>
    </source>
</evidence>
<evidence type="ECO:0000313" key="3">
    <source>
        <dbReference type="Proteomes" id="UP000811609"/>
    </source>
</evidence>
<gene>
    <name evidence="2" type="ORF">CIPAW_05G234800</name>
</gene>
<keyword evidence="1" id="KW-0732">Signal</keyword>
<dbReference type="EMBL" id="CM031813">
    <property type="protein sequence ID" value="KAG6655715.1"/>
    <property type="molecule type" value="Genomic_DNA"/>
</dbReference>
<sequence>MYGFITQAAVLLLTACLPNGAIRDCRFCSLPTEGFMLQHAKTLEVQMPAFQREVLMLT</sequence>
<name>A0A8T1QMR1_CARIL</name>
<feature type="signal peptide" evidence="1">
    <location>
        <begin position="1"/>
        <end position="23"/>
    </location>
</feature>
<feature type="chain" id="PRO_5035818887" evidence="1">
    <location>
        <begin position="24"/>
        <end position="58"/>
    </location>
</feature>
<keyword evidence="3" id="KW-1185">Reference proteome</keyword>
<accession>A0A8T1QMR1</accession>
<dbReference type="Proteomes" id="UP000811609">
    <property type="component" value="Chromosome 5"/>
</dbReference>
<organism evidence="2 3">
    <name type="scientific">Carya illinoinensis</name>
    <name type="common">Pecan</name>
    <dbReference type="NCBI Taxonomy" id="32201"/>
    <lineage>
        <taxon>Eukaryota</taxon>
        <taxon>Viridiplantae</taxon>
        <taxon>Streptophyta</taxon>
        <taxon>Embryophyta</taxon>
        <taxon>Tracheophyta</taxon>
        <taxon>Spermatophyta</taxon>
        <taxon>Magnoliopsida</taxon>
        <taxon>eudicotyledons</taxon>
        <taxon>Gunneridae</taxon>
        <taxon>Pentapetalae</taxon>
        <taxon>rosids</taxon>
        <taxon>fabids</taxon>
        <taxon>Fagales</taxon>
        <taxon>Juglandaceae</taxon>
        <taxon>Carya</taxon>
    </lineage>
</organism>
<proteinExistence type="predicted"/>
<evidence type="ECO:0000313" key="2">
    <source>
        <dbReference type="EMBL" id="KAG6655715.1"/>
    </source>
</evidence>
<dbReference type="AlphaFoldDB" id="A0A8T1QMR1"/>
<protein>
    <submittedName>
        <fullName evidence="2">Uncharacterized protein</fullName>
    </submittedName>
</protein>